<name>A0A392R131_9FABA</name>
<dbReference type="CDD" id="cd00303">
    <property type="entry name" value="retropepsin_like"/>
    <property type="match status" value="1"/>
</dbReference>
<comment type="caution">
    <text evidence="1">The sequence shown here is derived from an EMBL/GenBank/DDBJ whole genome shotgun (WGS) entry which is preliminary data.</text>
</comment>
<dbReference type="Gene3D" id="2.40.70.10">
    <property type="entry name" value="Acid Proteases"/>
    <property type="match status" value="1"/>
</dbReference>
<reference evidence="1 2" key="1">
    <citation type="journal article" date="2018" name="Front. Plant Sci.">
        <title>Red Clover (Trifolium pratense) and Zigzag Clover (T. medium) - A Picture of Genomic Similarities and Differences.</title>
        <authorList>
            <person name="Dluhosova J."/>
            <person name="Istvanek J."/>
            <person name="Nedelnik J."/>
            <person name="Repkova J."/>
        </authorList>
    </citation>
    <scope>NUCLEOTIDE SEQUENCE [LARGE SCALE GENOMIC DNA]</scope>
    <source>
        <strain evidence="2">cv. 10/8</strain>
        <tissue evidence="1">Leaf</tissue>
    </source>
</reference>
<protein>
    <submittedName>
        <fullName evidence="1">Uncharacterized protein</fullName>
    </submittedName>
</protein>
<keyword evidence="2" id="KW-1185">Reference proteome</keyword>
<evidence type="ECO:0000313" key="1">
    <source>
        <dbReference type="EMBL" id="MCI29255.1"/>
    </source>
</evidence>
<sequence length="131" mass="14890">MTPAFAEKYNIGKIKVSSKMELVLADQSIINSYGMIEDVLVKIKDLVFPVDFVILDIQVDNEKEIILGRPFLGTCHACINMKPGELKIRINEEERTIRVYGKTDNHCYKVEVRDKDLEEASATTNVTRANE</sequence>
<dbReference type="PANTHER" id="PTHR33067:SF9">
    <property type="entry name" value="RNA-DIRECTED DNA POLYMERASE"/>
    <property type="match status" value="1"/>
</dbReference>
<dbReference type="EMBL" id="LXQA010171310">
    <property type="protein sequence ID" value="MCI29255.1"/>
    <property type="molecule type" value="Genomic_DNA"/>
</dbReference>
<proteinExistence type="predicted"/>
<dbReference type="Proteomes" id="UP000265520">
    <property type="component" value="Unassembled WGS sequence"/>
</dbReference>
<dbReference type="AlphaFoldDB" id="A0A392R131"/>
<organism evidence="1 2">
    <name type="scientific">Trifolium medium</name>
    <dbReference type="NCBI Taxonomy" id="97028"/>
    <lineage>
        <taxon>Eukaryota</taxon>
        <taxon>Viridiplantae</taxon>
        <taxon>Streptophyta</taxon>
        <taxon>Embryophyta</taxon>
        <taxon>Tracheophyta</taxon>
        <taxon>Spermatophyta</taxon>
        <taxon>Magnoliopsida</taxon>
        <taxon>eudicotyledons</taxon>
        <taxon>Gunneridae</taxon>
        <taxon>Pentapetalae</taxon>
        <taxon>rosids</taxon>
        <taxon>fabids</taxon>
        <taxon>Fabales</taxon>
        <taxon>Fabaceae</taxon>
        <taxon>Papilionoideae</taxon>
        <taxon>50 kb inversion clade</taxon>
        <taxon>NPAAA clade</taxon>
        <taxon>Hologalegina</taxon>
        <taxon>IRL clade</taxon>
        <taxon>Trifolieae</taxon>
        <taxon>Trifolium</taxon>
    </lineage>
</organism>
<accession>A0A392R131</accession>
<evidence type="ECO:0000313" key="2">
    <source>
        <dbReference type="Proteomes" id="UP000265520"/>
    </source>
</evidence>
<dbReference type="PANTHER" id="PTHR33067">
    <property type="entry name" value="RNA-DIRECTED DNA POLYMERASE-RELATED"/>
    <property type="match status" value="1"/>
</dbReference>
<dbReference type="InterPro" id="IPR021109">
    <property type="entry name" value="Peptidase_aspartic_dom_sf"/>
</dbReference>